<protein>
    <submittedName>
        <fullName evidence="4">NAD(P)-binding protein</fullName>
    </submittedName>
</protein>
<dbReference type="InterPro" id="IPR036291">
    <property type="entry name" value="NAD(P)-bd_dom_sf"/>
</dbReference>
<dbReference type="Proteomes" id="UP000092154">
    <property type="component" value="Unassembled WGS sequence"/>
</dbReference>
<dbReference type="SUPFAM" id="SSF51735">
    <property type="entry name" value="NAD(P)-binding Rossmann-fold domains"/>
    <property type="match status" value="1"/>
</dbReference>
<dbReference type="InterPro" id="IPR020904">
    <property type="entry name" value="Sc_DH/Rdtase_CS"/>
</dbReference>
<evidence type="ECO:0000256" key="3">
    <source>
        <dbReference type="ARBA" id="ARBA00023002"/>
    </source>
</evidence>
<dbReference type="PRINTS" id="PR00081">
    <property type="entry name" value="GDHRDH"/>
</dbReference>
<evidence type="ECO:0000313" key="4">
    <source>
        <dbReference type="EMBL" id="OAX38478.1"/>
    </source>
</evidence>
<proteinExistence type="inferred from homology"/>
<evidence type="ECO:0000256" key="2">
    <source>
        <dbReference type="ARBA" id="ARBA00022857"/>
    </source>
</evidence>
<evidence type="ECO:0000313" key="5">
    <source>
        <dbReference type="Proteomes" id="UP000092154"/>
    </source>
</evidence>
<keyword evidence="3" id="KW-0560">Oxidoreductase</keyword>
<keyword evidence="5" id="KW-1185">Reference proteome</keyword>
<dbReference type="AlphaFoldDB" id="A0A1B7N0T5"/>
<dbReference type="PROSITE" id="PS00061">
    <property type="entry name" value="ADH_SHORT"/>
    <property type="match status" value="1"/>
</dbReference>
<evidence type="ECO:0000256" key="1">
    <source>
        <dbReference type="ARBA" id="ARBA00006484"/>
    </source>
</evidence>
<dbReference type="PRINTS" id="PR00080">
    <property type="entry name" value="SDRFAMILY"/>
</dbReference>
<organism evidence="4 5">
    <name type="scientific">Rhizopogon vinicolor AM-OR11-026</name>
    <dbReference type="NCBI Taxonomy" id="1314800"/>
    <lineage>
        <taxon>Eukaryota</taxon>
        <taxon>Fungi</taxon>
        <taxon>Dikarya</taxon>
        <taxon>Basidiomycota</taxon>
        <taxon>Agaricomycotina</taxon>
        <taxon>Agaricomycetes</taxon>
        <taxon>Agaricomycetidae</taxon>
        <taxon>Boletales</taxon>
        <taxon>Suillineae</taxon>
        <taxon>Rhizopogonaceae</taxon>
        <taxon>Rhizopogon</taxon>
    </lineage>
</organism>
<dbReference type="STRING" id="1314800.A0A1B7N0T5"/>
<gene>
    <name evidence="4" type="ORF">K503DRAFT_741155</name>
</gene>
<dbReference type="GO" id="GO:0016614">
    <property type="term" value="F:oxidoreductase activity, acting on CH-OH group of donors"/>
    <property type="evidence" value="ECO:0007669"/>
    <property type="project" value="UniProtKB-ARBA"/>
</dbReference>
<accession>A0A1B7N0T5</accession>
<sequence length="308" mass="32585">MSAEDIVTAYKVAIPAKQTQDLPGLDKNIVPGIEYTAQEYWDNEGKPHLQEYVGSGKLKGKYALITGADSGIGRAAAIMFAREGLKGLTFSHLPQEAEDAQAAAAAIAKEGCDVNVVALDLQHESECQRLVKSHLNRFGTLDILVNNASKQIITQKIQEIDLANVRSTFESNILQMIAITKFAVPYMKRGSAIINTTSVVAYAGSPSLVDYSSTKGAIMSFTRSLAKQLAPSGIRVNGVAPGPVITSLQPASRSAEEMEGFGVGMPLHGRAAQPAELGPSFVFLASPDSNSMTGACIHVNNGQHVGGS</sequence>
<dbReference type="PANTHER" id="PTHR48107:SF16">
    <property type="entry name" value="NADPH-DEPENDENT ALDEHYDE REDUCTASE 1, CHLOROPLASTIC"/>
    <property type="match status" value="1"/>
</dbReference>
<dbReference type="Pfam" id="PF13561">
    <property type="entry name" value="adh_short_C2"/>
    <property type="match status" value="1"/>
</dbReference>
<name>A0A1B7N0T5_9AGAM</name>
<comment type="similarity">
    <text evidence="1">Belongs to the short-chain dehydrogenases/reductases (SDR) family.</text>
</comment>
<dbReference type="InParanoid" id="A0A1B7N0T5"/>
<dbReference type="InterPro" id="IPR002347">
    <property type="entry name" value="SDR_fam"/>
</dbReference>
<keyword evidence="2" id="KW-0521">NADP</keyword>
<dbReference type="FunCoup" id="A0A1B7N0T5">
    <property type="interactions" value="2"/>
</dbReference>
<dbReference type="Gene3D" id="3.40.50.720">
    <property type="entry name" value="NAD(P)-binding Rossmann-like Domain"/>
    <property type="match status" value="1"/>
</dbReference>
<dbReference type="EMBL" id="KV448293">
    <property type="protein sequence ID" value="OAX38478.1"/>
    <property type="molecule type" value="Genomic_DNA"/>
</dbReference>
<dbReference type="OrthoDB" id="1393670at2759"/>
<dbReference type="FunFam" id="3.40.50.720:FF:000084">
    <property type="entry name" value="Short-chain dehydrogenase reductase"/>
    <property type="match status" value="1"/>
</dbReference>
<reference evidence="4 5" key="1">
    <citation type="submission" date="2016-06" db="EMBL/GenBank/DDBJ databases">
        <title>Comparative genomics of the ectomycorrhizal sister species Rhizopogon vinicolor and Rhizopogon vesiculosus (Basidiomycota: Boletales) reveals a divergence of the mating type B locus.</title>
        <authorList>
            <consortium name="DOE Joint Genome Institute"/>
            <person name="Mujic A.B."/>
            <person name="Kuo A."/>
            <person name="Tritt A."/>
            <person name="Lipzen A."/>
            <person name="Chen C."/>
            <person name="Johnson J."/>
            <person name="Sharma A."/>
            <person name="Barry K."/>
            <person name="Grigoriev I.V."/>
            <person name="Spatafora J.W."/>
        </authorList>
    </citation>
    <scope>NUCLEOTIDE SEQUENCE [LARGE SCALE GENOMIC DNA]</scope>
    <source>
        <strain evidence="4 5">AM-OR11-026</strain>
    </source>
</reference>
<dbReference type="PANTHER" id="PTHR48107">
    <property type="entry name" value="NADPH-DEPENDENT ALDEHYDE REDUCTASE-LIKE PROTEIN, CHLOROPLASTIC-RELATED"/>
    <property type="match status" value="1"/>
</dbReference>